<reference evidence="1" key="1">
    <citation type="submission" date="2021-06" db="EMBL/GenBank/DDBJ databases">
        <authorList>
            <person name="Hodson N. C."/>
            <person name="Mongue J. A."/>
            <person name="Jaron S. K."/>
        </authorList>
    </citation>
    <scope>NUCLEOTIDE SEQUENCE</scope>
</reference>
<protein>
    <submittedName>
        <fullName evidence="1">Uncharacterized protein</fullName>
    </submittedName>
</protein>
<organism evidence="1 2">
    <name type="scientific">Allacma fusca</name>
    <dbReference type="NCBI Taxonomy" id="39272"/>
    <lineage>
        <taxon>Eukaryota</taxon>
        <taxon>Metazoa</taxon>
        <taxon>Ecdysozoa</taxon>
        <taxon>Arthropoda</taxon>
        <taxon>Hexapoda</taxon>
        <taxon>Collembola</taxon>
        <taxon>Symphypleona</taxon>
        <taxon>Sminthuridae</taxon>
        <taxon>Allacma</taxon>
    </lineage>
</organism>
<name>A0A8J2LMC6_9HEXA</name>
<comment type="caution">
    <text evidence="1">The sequence shown here is derived from an EMBL/GenBank/DDBJ whole genome shotgun (WGS) entry which is preliminary data.</text>
</comment>
<feature type="non-terminal residue" evidence="1">
    <location>
        <position position="1"/>
    </location>
</feature>
<accession>A0A8J2LMC6</accession>
<sequence>SFRKTYLILVCSSIKTESPTTLRLYCIHCVIKS</sequence>
<dbReference type="AlphaFoldDB" id="A0A8J2LMC6"/>
<evidence type="ECO:0000313" key="2">
    <source>
        <dbReference type="Proteomes" id="UP000708208"/>
    </source>
</evidence>
<proteinExistence type="predicted"/>
<dbReference type="EMBL" id="CAJVCH010570801">
    <property type="protein sequence ID" value="CAG7835915.1"/>
    <property type="molecule type" value="Genomic_DNA"/>
</dbReference>
<evidence type="ECO:0000313" key="1">
    <source>
        <dbReference type="EMBL" id="CAG7835915.1"/>
    </source>
</evidence>
<gene>
    <name evidence="1" type="ORF">AFUS01_LOCUS45223</name>
</gene>
<dbReference type="Proteomes" id="UP000708208">
    <property type="component" value="Unassembled WGS sequence"/>
</dbReference>
<keyword evidence="2" id="KW-1185">Reference proteome</keyword>